<evidence type="ECO:0000313" key="2">
    <source>
        <dbReference type="Proteomes" id="UP001367676"/>
    </source>
</evidence>
<sequence>MSTLSGEPEYLQNHFSIAGAVYAKRRKKLLFVSSAPLSLRIDYIFRRKSGGDGDAPPYLPDLLSAKQLSNTAMREKG</sequence>
<organism evidence="1 2">
    <name type="scientific">Parthenolecanium corni</name>
    <dbReference type="NCBI Taxonomy" id="536013"/>
    <lineage>
        <taxon>Eukaryota</taxon>
        <taxon>Metazoa</taxon>
        <taxon>Ecdysozoa</taxon>
        <taxon>Arthropoda</taxon>
        <taxon>Hexapoda</taxon>
        <taxon>Insecta</taxon>
        <taxon>Pterygota</taxon>
        <taxon>Neoptera</taxon>
        <taxon>Paraneoptera</taxon>
        <taxon>Hemiptera</taxon>
        <taxon>Sternorrhyncha</taxon>
        <taxon>Coccoidea</taxon>
        <taxon>Coccidae</taxon>
        <taxon>Parthenolecanium</taxon>
    </lineage>
</organism>
<proteinExistence type="predicted"/>
<dbReference type="EMBL" id="JBBCAQ010000008">
    <property type="protein sequence ID" value="KAK7602435.1"/>
    <property type="molecule type" value="Genomic_DNA"/>
</dbReference>
<comment type="caution">
    <text evidence="1">The sequence shown here is derived from an EMBL/GenBank/DDBJ whole genome shotgun (WGS) entry which is preliminary data.</text>
</comment>
<dbReference type="AlphaFoldDB" id="A0AAN9Y9H6"/>
<reference evidence="1 2" key="1">
    <citation type="submission" date="2024-03" db="EMBL/GenBank/DDBJ databases">
        <title>Adaptation during the transition from Ophiocordyceps entomopathogen to insect associate is accompanied by gene loss and intensified selection.</title>
        <authorList>
            <person name="Ward C.M."/>
            <person name="Onetto C.A."/>
            <person name="Borneman A.R."/>
        </authorList>
    </citation>
    <scope>NUCLEOTIDE SEQUENCE [LARGE SCALE GENOMIC DNA]</scope>
    <source>
        <strain evidence="1">AWRI1</strain>
        <tissue evidence="1">Single Adult Female</tissue>
    </source>
</reference>
<name>A0AAN9Y9H6_9HEMI</name>
<keyword evidence="2" id="KW-1185">Reference proteome</keyword>
<gene>
    <name evidence="1" type="ORF">V9T40_008024</name>
</gene>
<evidence type="ECO:0000313" key="1">
    <source>
        <dbReference type="EMBL" id="KAK7602435.1"/>
    </source>
</evidence>
<protein>
    <submittedName>
        <fullName evidence="1">Uncharacterized protein</fullName>
    </submittedName>
</protein>
<dbReference type="Proteomes" id="UP001367676">
    <property type="component" value="Unassembled WGS sequence"/>
</dbReference>
<accession>A0AAN9Y9H6</accession>